<dbReference type="InterPro" id="IPR002035">
    <property type="entry name" value="VWF_A"/>
</dbReference>
<keyword evidence="1" id="KW-0175">Coiled coil</keyword>
<dbReference type="EMBL" id="FTOB01000004">
    <property type="protein sequence ID" value="SIS82797.1"/>
    <property type="molecule type" value="Genomic_DNA"/>
</dbReference>
<evidence type="ECO:0000256" key="1">
    <source>
        <dbReference type="SAM" id="Coils"/>
    </source>
</evidence>
<keyword evidence="2" id="KW-0732">Signal</keyword>
<feature type="domain" description="VWFA" evidence="3">
    <location>
        <begin position="54"/>
        <end position="242"/>
    </location>
</feature>
<feature type="coiled-coil region" evidence="1">
    <location>
        <begin position="337"/>
        <end position="384"/>
    </location>
</feature>
<accession>A0ABY1KVB0</accession>
<dbReference type="RefSeq" id="WP_076455765.1">
    <property type="nucleotide sequence ID" value="NZ_FTOB01000004.1"/>
</dbReference>
<dbReference type="PROSITE" id="PS51257">
    <property type="entry name" value="PROKAR_LIPOPROTEIN"/>
    <property type="match status" value="1"/>
</dbReference>
<dbReference type="Proteomes" id="UP000185728">
    <property type="component" value="Unassembled WGS sequence"/>
</dbReference>
<proteinExistence type="predicted"/>
<feature type="signal peptide" evidence="2">
    <location>
        <begin position="1"/>
        <end position="21"/>
    </location>
</feature>
<reference evidence="4 5" key="1">
    <citation type="submission" date="2017-01" db="EMBL/GenBank/DDBJ databases">
        <authorList>
            <person name="Varghese N."/>
            <person name="Submissions S."/>
        </authorList>
    </citation>
    <scope>NUCLEOTIDE SEQUENCE [LARGE SCALE GENOMIC DNA]</scope>
    <source>
        <strain evidence="4 5">DSM 2061</strain>
    </source>
</reference>
<feature type="chain" id="PRO_5045345346" evidence="2">
    <location>
        <begin position="22"/>
        <end position="395"/>
    </location>
</feature>
<sequence>MKHTKQILGLAFMSFALTAMYGCEPKAKKTTAAPVMAQALNTPGKDKPKNNTVKIALLLDTSNSMDGLINQAKSQLWDIVNKFTHAKCGNEQRPELQIALYQYGNDNLSSNEGYIQQVLNFSGDLDEISEKLFSLTTNGGEEFCGEVIHTSLKQLDWGNNPDNLKMIFIAGNEPFNQGKLNYKDAVTNAKEKDIVVNTIFCGNYEQGINTEWKSGATLTGGEYIAIDHNRKVVHIDTPYDDVIIKLNSKLNQTYISYGALGSAKMEKQRVQDDNAYELEEAVAVKRAVSKSSRLYNNKQWDLVDASKDESFNISEIKKEELPKELKGKSETEIKAYIEEKKSDRAKIQAEIQELNAKREKFIAAQQQEGEKGELENAMLEAIKKQAAKKDYKWEE</sequence>
<dbReference type="CDD" id="cd00198">
    <property type="entry name" value="vWFA"/>
    <property type="match status" value="1"/>
</dbReference>
<dbReference type="Gene3D" id="3.40.50.410">
    <property type="entry name" value="von Willebrand factor, type A domain"/>
    <property type="match status" value="1"/>
</dbReference>
<dbReference type="InterPro" id="IPR036465">
    <property type="entry name" value="vWFA_dom_sf"/>
</dbReference>
<dbReference type="SUPFAM" id="SSF53300">
    <property type="entry name" value="vWA-like"/>
    <property type="match status" value="1"/>
</dbReference>
<name>A0ABY1KVB0_9FLAO</name>
<keyword evidence="5" id="KW-1185">Reference proteome</keyword>
<dbReference type="SMART" id="SM00327">
    <property type="entry name" value="VWA"/>
    <property type="match status" value="1"/>
</dbReference>
<gene>
    <name evidence="4" type="ORF">SAMN05421766_104208</name>
</gene>
<evidence type="ECO:0000259" key="3">
    <source>
        <dbReference type="PROSITE" id="PS50234"/>
    </source>
</evidence>
<dbReference type="Pfam" id="PF00092">
    <property type="entry name" value="VWA"/>
    <property type="match status" value="1"/>
</dbReference>
<protein>
    <submittedName>
        <fullName evidence="4">von Willebrand factor type A domain-containing protein</fullName>
    </submittedName>
</protein>
<dbReference type="PROSITE" id="PS50234">
    <property type="entry name" value="VWFA"/>
    <property type="match status" value="1"/>
</dbReference>
<comment type="caution">
    <text evidence="4">The sequence shown here is derived from an EMBL/GenBank/DDBJ whole genome shotgun (WGS) entry which is preliminary data.</text>
</comment>
<evidence type="ECO:0000313" key="4">
    <source>
        <dbReference type="EMBL" id="SIS82797.1"/>
    </source>
</evidence>
<evidence type="ECO:0000313" key="5">
    <source>
        <dbReference type="Proteomes" id="UP000185728"/>
    </source>
</evidence>
<evidence type="ECO:0000256" key="2">
    <source>
        <dbReference type="SAM" id="SignalP"/>
    </source>
</evidence>
<organism evidence="4 5">
    <name type="scientific">Zobellia uliginosa</name>
    <dbReference type="NCBI Taxonomy" id="143224"/>
    <lineage>
        <taxon>Bacteria</taxon>
        <taxon>Pseudomonadati</taxon>
        <taxon>Bacteroidota</taxon>
        <taxon>Flavobacteriia</taxon>
        <taxon>Flavobacteriales</taxon>
        <taxon>Flavobacteriaceae</taxon>
        <taxon>Zobellia</taxon>
    </lineage>
</organism>